<comment type="caution">
    <text evidence="1">The sequence shown here is derived from an EMBL/GenBank/DDBJ whole genome shotgun (WGS) entry which is preliminary data.</text>
</comment>
<evidence type="ECO:0000313" key="1">
    <source>
        <dbReference type="EMBL" id="MCW9709006.1"/>
    </source>
</evidence>
<dbReference type="Proteomes" id="UP001207918">
    <property type="component" value="Unassembled WGS sequence"/>
</dbReference>
<reference evidence="1 2" key="1">
    <citation type="submission" date="2021-03" db="EMBL/GenBank/DDBJ databases">
        <title>Aliifodinibius sp. nov., a new bacterium isolated from saline soil.</title>
        <authorList>
            <person name="Galisteo C."/>
            <person name="De La Haba R."/>
            <person name="Sanchez-Porro C."/>
            <person name="Ventosa A."/>
        </authorList>
    </citation>
    <scope>NUCLEOTIDE SEQUENCE [LARGE SCALE GENOMIC DNA]</scope>
    <source>
        <strain evidence="1 2">1BSP15-2V2</strain>
    </source>
</reference>
<proteinExistence type="predicted"/>
<dbReference type="RefSeq" id="WP_265767844.1">
    <property type="nucleotide sequence ID" value="NZ_JAGGJA010000020.1"/>
</dbReference>
<protein>
    <submittedName>
        <fullName evidence="1">Uncharacterized protein</fullName>
    </submittedName>
</protein>
<evidence type="ECO:0000313" key="2">
    <source>
        <dbReference type="Proteomes" id="UP001207918"/>
    </source>
</evidence>
<accession>A0ABT3PT10</accession>
<gene>
    <name evidence="1" type="ORF">J6I44_19255</name>
</gene>
<name>A0ABT3PT10_9BACT</name>
<keyword evidence="2" id="KW-1185">Reference proteome</keyword>
<sequence>MNRQKWKRIEKILDQALCFKSLNEQKQFILKATKQHPTLRIELKDLLHAIHAAQQVGFMED</sequence>
<organism evidence="1 2">
    <name type="scientific">Fodinibius salsisoli</name>
    <dbReference type="NCBI Taxonomy" id="2820877"/>
    <lineage>
        <taxon>Bacteria</taxon>
        <taxon>Pseudomonadati</taxon>
        <taxon>Balneolota</taxon>
        <taxon>Balneolia</taxon>
        <taxon>Balneolales</taxon>
        <taxon>Balneolaceae</taxon>
        <taxon>Fodinibius</taxon>
    </lineage>
</organism>
<dbReference type="EMBL" id="JAGGJA010000020">
    <property type="protein sequence ID" value="MCW9709006.1"/>
    <property type="molecule type" value="Genomic_DNA"/>
</dbReference>